<dbReference type="AlphaFoldDB" id="A0AAW1P260"/>
<gene>
    <name evidence="2" type="ORF">WJX73_009419</name>
</gene>
<evidence type="ECO:0000313" key="2">
    <source>
        <dbReference type="EMBL" id="KAK9801898.1"/>
    </source>
</evidence>
<name>A0AAW1P260_9CHLO</name>
<accession>A0AAW1P260</accession>
<dbReference type="Proteomes" id="UP001465755">
    <property type="component" value="Unassembled WGS sequence"/>
</dbReference>
<evidence type="ECO:0000256" key="1">
    <source>
        <dbReference type="SAM" id="MobiDB-lite"/>
    </source>
</evidence>
<feature type="region of interest" description="Disordered" evidence="1">
    <location>
        <begin position="100"/>
        <end position="123"/>
    </location>
</feature>
<evidence type="ECO:0000313" key="3">
    <source>
        <dbReference type="Proteomes" id="UP001465755"/>
    </source>
</evidence>
<organism evidence="2 3">
    <name type="scientific">Symbiochloris irregularis</name>
    <dbReference type="NCBI Taxonomy" id="706552"/>
    <lineage>
        <taxon>Eukaryota</taxon>
        <taxon>Viridiplantae</taxon>
        <taxon>Chlorophyta</taxon>
        <taxon>core chlorophytes</taxon>
        <taxon>Trebouxiophyceae</taxon>
        <taxon>Trebouxiales</taxon>
        <taxon>Trebouxiaceae</taxon>
        <taxon>Symbiochloris</taxon>
    </lineage>
</organism>
<dbReference type="EMBL" id="JALJOQ010000075">
    <property type="protein sequence ID" value="KAK9801898.1"/>
    <property type="molecule type" value="Genomic_DNA"/>
</dbReference>
<sequence>MFPWERRQIEGAGTPLRTWEKAYWGIFVTAIALFLFSRLHSPPPAAPEIDTQAAQDKEEKKRQAARAVLAGKSFTEAGDVFEGLTPQEIQEYVAEATNGATSQDPFEGLSPEEINEYLATGRG</sequence>
<comment type="caution">
    <text evidence="2">The sequence shown here is derived from an EMBL/GenBank/DDBJ whole genome shotgun (WGS) entry which is preliminary data.</text>
</comment>
<reference evidence="2 3" key="1">
    <citation type="journal article" date="2024" name="Nat. Commun.">
        <title>Phylogenomics reveals the evolutionary origins of lichenization in chlorophyte algae.</title>
        <authorList>
            <person name="Puginier C."/>
            <person name="Libourel C."/>
            <person name="Otte J."/>
            <person name="Skaloud P."/>
            <person name="Haon M."/>
            <person name="Grisel S."/>
            <person name="Petersen M."/>
            <person name="Berrin J.G."/>
            <person name="Delaux P.M."/>
            <person name="Dal Grande F."/>
            <person name="Keller J."/>
        </authorList>
    </citation>
    <scope>NUCLEOTIDE SEQUENCE [LARGE SCALE GENOMIC DNA]</scope>
    <source>
        <strain evidence="2 3">SAG 2036</strain>
    </source>
</reference>
<protein>
    <submittedName>
        <fullName evidence="2">Uncharacterized protein</fullName>
    </submittedName>
</protein>
<keyword evidence="3" id="KW-1185">Reference proteome</keyword>
<proteinExistence type="predicted"/>